<gene>
    <name evidence="2" type="ORF">HINF_LOCUS33474</name>
    <name evidence="3" type="ORF">HINF_LOCUS49279</name>
</gene>
<name>A0AA86Q4X6_9EUKA</name>
<reference evidence="2" key="1">
    <citation type="submission" date="2023-06" db="EMBL/GenBank/DDBJ databases">
        <authorList>
            <person name="Kurt Z."/>
        </authorList>
    </citation>
    <scope>NUCLEOTIDE SEQUENCE</scope>
</reference>
<comment type="caution">
    <text evidence="2">The sequence shown here is derived from an EMBL/GenBank/DDBJ whole genome shotgun (WGS) entry which is preliminary data.</text>
</comment>
<organism evidence="2">
    <name type="scientific">Hexamita inflata</name>
    <dbReference type="NCBI Taxonomy" id="28002"/>
    <lineage>
        <taxon>Eukaryota</taxon>
        <taxon>Metamonada</taxon>
        <taxon>Diplomonadida</taxon>
        <taxon>Hexamitidae</taxon>
        <taxon>Hexamitinae</taxon>
        <taxon>Hexamita</taxon>
    </lineage>
</organism>
<proteinExistence type="predicted"/>
<dbReference type="EMBL" id="CAXDID020000230">
    <property type="protein sequence ID" value="CAL6060545.1"/>
    <property type="molecule type" value="Genomic_DNA"/>
</dbReference>
<dbReference type="AlphaFoldDB" id="A0AA86Q4X6"/>
<evidence type="ECO:0000313" key="3">
    <source>
        <dbReference type="EMBL" id="CAL6060545.1"/>
    </source>
</evidence>
<feature type="compositionally biased region" description="Polar residues" evidence="1">
    <location>
        <begin position="175"/>
        <end position="198"/>
    </location>
</feature>
<evidence type="ECO:0000313" key="4">
    <source>
        <dbReference type="Proteomes" id="UP001642409"/>
    </source>
</evidence>
<sequence length="237" mass="27170">MAKRTKLNQEQITTIETTALEQINKKYDQTFTNVEDAATFFKQLSRVQTLRFTDVWTIIDADVGKGDLQKSYSYKHITETVIERSMKGQGKKWDEGILIKAKEYVLTLILQKRDEILNAQSDKDARQACKDVKALTFQNFNDFKNEGVQSTRKTMMDMLGHVIDSQVKAIRAETQTQHQATPNGSQKDSEPFQQVQESVTEKESLGVTTNLVVYSSQEQVPAQQEVSLYNFDSFMQY</sequence>
<evidence type="ECO:0000256" key="1">
    <source>
        <dbReference type="SAM" id="MobiDB-lite"/>
    </source>
</evidence>
<dbReference type="EMBL" id="CATOUU010000751">
    <property type="protein sequence ID" value="CAI9945829.1"/>
    <property type="molecule type" value="Genomic_DNA"/>
</dbReference>
<feature type="region of interest" description="Disordered" evidence="1">
    <location>
        <begin position="175"/>
        <end position="201"/>
    </location>
</feature>
<keyword evidence="4" id="KW-1185">Reference proteome</keyword>
<protein>
    <submittedName>
        <fullName evidence="3">Hypothetical_protein</fullName>
    </submittedName>
</protein>
<reference evidence="3 4" key="2">
    <citation type="submission" date="2024-07" db="EMBL/GenBank/DDBJ databases">
        <authorList>
            <person name="Akdeniz Z."/>
        </authorList>
    </citation>
    <scope>NUCLEOTIDE SEQUENCE [LARGE SCALE GENOMIC DNA]</scope>
</reference>
<accession>A0AA86Q4X6</accession>
<evidence type="ECO:0000313" key="2">
    <source>
        <dbReference type="EMBL" id="CAI9945829.1"/>
    </source>
</evidence>
<dbReference type="Proteomes" id="UP001642409">
    <property type="component" value="Unassembled WGS sequence"/>
</dbReference>